<evidence type="ECO:0000256" key="1">
    <source>
        <dbReference type="SAM" id="MobiDB-lite"/>
    </source>
</evidence>
<feature type="region of interest" description="Disordered" evidence="1">
    <location>
        <begin position="220"/>
        <end position="294"/>
    </location>
</feature>
<accession>J3MJX8</accession>
<dbReference type="EnsemblPlants" id="OB07G17100.1">
    <property type="protein sequence ID" value="OB07G17100.1"/>
    <property type="gene ID" value="OB07G17100"/>
</dbReference>
<reference evidence="2" key="2">
    <citation type="submission" date="2013-04" db="UniProtKB">
        <authorList>
            <consortium name="EnsemblPlants"/>
        </authorList>
    </citation>
    <scope>IDENTIFICATION</scope>
</reference>
<name>J3MJX8_ORYBR</name>
<dbReference type="Proteomes" id="UP000006038">
    <property type="component" value="Chromosome 7"/>
</dbReference>
<evidence type="ECO:0000313" key="3">
    <source>
        <dbReference type="Proteomes" id="UP000006038"/>
    </source>
</evidence>
<reference evidence="2" key="1">
    <citation type="journal article" date="2013" name="Nat. Commun.">
        <title>Whole-genome sequencing of Oryza brachyantha reveals mechanisms underlying Oryza genome evolution.</title>
        <authorList>
            <person name="Chen J."/>
            <person name="Huang Q."/>
            <person name="Gao D."/>
            <person name="Wang J."/>
            <person name="Lang Y."/>
            <person name="Liu T."/>
            <person name="Li B."/>
            <person name="Bai Z."/>
            <person name="Luis Goicoechea J."/>
            <person name="Liang C."/>
            <person name="Chen C."/>
            <person name="Zhang W."/>
            <person name="Sun S."/>
            <person name="Liao Y."/>
            <person name="Zhang X."/>
            <person name="Yang L."/>
            <person name="Song C."/>
            <person name="Wang M."/>
            <person name="Shi J."/>
            <person name="Liu G."/>
            <person name="Liu J."/>
            <person name="Zhou H."/>
            <person name="Zhou W."/>
            <person name="Yu Q."/>
            <person name="An N."/>
            <person name="Chen Y."/>
            <person name="Cai Q."/>
            <person name="Wang B."/>
            <person name="Liu B."/>
            <person name="Min J."/>
            <person name="Huang Y."/>
            <person name="Wu H."/>
            <person name="Li Z."/>
            <person name="Zhang Y."/>
            <person name="Yin Y."/>
            <person name="Song W."/>
            <person name="Jiang J."/>
            <person name="Jackson S.A."/>
            <person name="Wing R.A."/>
            <person name="Wang J."/>
            <person name="Chen M."/>
        </authorList>
    </citation>
    <scope>NUCLEOTIDE SEQUENCE [LARGE SCALE GENOMIC DNA]</scope>
    <source>
        <strain evidence="2">cv. IRGC 101232</strain>
    </source>
</reference>
<sequence length="430" mass="45487">MAASEESAIQKKLKPEEQEAQPAVTAIADRTEEEDKAEVFLRVVSPAAAAATSAHHAAVAGAGAGGVAEEMENGGGSGGAGGQQAAAAVAPAPGPEVVRSPLAAAVARLENHVLERVVKDPNAPYFPMPYPLLPPGTFEIIHDTEVDPHDDPENPIIWKEYTRIQGNLVLKRAGRKKGGVEIYDSVKEEGEGSSSGGPRRGRLVMETNAQAQAYYRSLRNNGAPAGGAAGAGRTDKGKETAEAGGSGIYQNAGAGVKTEHEDEHSEASNKGSGAILQPNKDGNQELTNDPENWGGLTIQESALEHHTDGNQELTNDPENWGGLTIEESALEHHAELTNDPENWGGLTTQENSLEHHSTALYSVMSNGSKIGDDNTNNEVGTETGTFPMLAGDDDNISALDRWFENKYLAEHSNDIPDILDESNADKVNTW</sequence>
<dbReference type="AlphaFoldDB" id="J3MJX8"/>
<feature type="region of interest" description="Disordered" evidence="1">
    <location>
        <begin position="365"/>
        <end position="391"/>
    </location>
</feature>
<feature type="compositionally biased region" description="Basic and acidic residues" evidence="1">
    <location>
        <begin position="257"/>
        <end position="267"/>
    </location>
</feature>
<dbReference type="HOGENOM" id="CLU_638393_0_0_1"/>
<organism evidence="2">
    <name type="scientific">Oryza brachyantha</name>
    <name type="common">malo sina</name>
    <dbReference type="NCBI Taxonomy" id="4533"/>
    <lineage>
        <taxon>Eukaryota</taxon>
        <taxon>Viridiplantae</taxon>
        <taxon>Streptophyta</taxon>
        <taxon>Embryophyta</taxon>
        <taxon>Tracheophyta</taxon>
        <taxon>Spermatophyta</taxon>
        <taxon>Magnoliopsida</taxon>
        <taxon>Liliopsida</taxon>
        <taxon>Poales</taxon>
        <taxon>Poaceae</taxon>
        <taxon>BOP clade</taxon>
        <taxon>Oryzoideae</taxon>
        <taxon>Oryzeae</taxon>
        <taxon>Oryzinae</taxon>
        <taxon>Oryza</taxon>
    </lineage>
</organism>
<feature type="region of interest" description="Disordered" evidence="1">
    <location>
        <begin position="1"/>
        <end position="24"/>
    </location>
</feature>
<proteinExistence type="predicted"/>
<feature type="compositionally biased region" description="Low complexity" evidence="1">
    <location>
        <begin position="374"/>
        <end position="385"/>
    </location>
</feature>
<feature type="compositionally biased region" description="Polar residues" evidence="1">
    <location>
        <begin position="280"/>
        <end position="290"/>
    </location>
</feature>
<protein>
    <submittedName>
        <fullName evidence="2">Uncharacterized protein</fullName>
    </submittedName>
</protein>
<keyword evidence="3" id="KW-1185">Reference proteome</keyword>
<dbReference type="Gramene" id="OB07G17100.1">
    <property type="protein sequence ID" value="OB07G17100.1"/>
    <property type="gene ID" value="OB07G17100"/>
</dbReference>
<evidence type="ECO:0000313" key="2">
    <source>
        <dbReference type="EnsemblPlants" id="OB07G17100.1"/>
    </source>
</evidence>